<accession>B3PMF5</accession>
<organism evidence="1 2">
    <name type="scientific">Metamycoplasma arthritidis (strain 158L3-1)</name>
    <name type="common">Mycoplasma arthritidis</name>
    <dbReference type="NCBI Taxonomy" id="243272"/>
    <lineage>
        <taxon>Bacteria</taxon>
        <taxon>Bacillati</taxon>
        <taxon>Mycoplasmatota</taxon>
        <taxon>Mycoplasmoidales</taxon>
        <taxon>Metamycoplasmataceae</taxon>
        <taxon>Metamycoplasma</taxon>
    </lineage>
</organism>
<evidence type="ECO:0000313" key="2">
    <source>
        <dbReference type="Proteomes" id="UP000008812"/>
    </source>
</evidence>
<proteinExistence type="predicted"/>
<sequence>MAKGLKIFLATAGVLVFPAAIGIGVGIGFATRESAEKSTQSMNKSTQAIYEKQGSSIANADVKSKYTQAVAAYSKKMQEDSTKIINEVLETFKWMDRFDQSNIVEQYNKGVQALNKIITDIMKEIEKDYNGGKKANGLESIKDKLNKDKLTEIVRDEKVGLAKLVEEVGKEVGKYAKKIFEHALKENSQTKDIPALNEVIDAVDKYFTDAKENAFTKLAKELKEFDFSALEKEGYNKTLEKLMGLVSKARTEAVKILDSIKNLKADEKAKIKEAIRPYYTALNKALSSSVGLLTEKLKELAPVIENLK</sequence>
<reference evidence="1 2" key="1">
    <citation type="journal article" date="2008" name="Infect. Immun.">
        <title>Genome of Mycoplasma arthritidis.</title>
        <authorList>
            <person name="Dybvig K."/>
            <person name="Zuhua C."/>
            <person name="Lao P."/>
            <person name="Jordan D.S."/>
            <person name="French C.T."/>
            <person name="Tu A.H."/>
            <person name="Loraine A.E."/>
        </authorList>
    </citation>
    <scope>NUCLEOTIDE SEQUENCE [LARGE SCALE GENOMIC DNA]</scope>
    <source>
        <strain evidence="1 2">158L3-1</strain>
    </source>
</reference>
<dbReference type="KEGG" id="mat:MARTH_orf321"/>
<dbReference type="RefSeq" id="WP_012498164.1">
    <property type="nucleotide sequence ID" value="NC_011025.1"/>
</dbReference>
<name>B3PMF5_META1</name>
<keyword evidence="2" id="KW-1185">Reference proteome</keyword>
<dbReference type="EMBL" id="CP001047">
    <property type="protein sequence ID" value="ACF07207.1"/>
    <property type="molecule type" value="Genomic_DNA"/>
</dbReference>
<gene>
    <name evidence="1" type="ordered locus">MARTH_orf321</name>
</gene>
<dbReference type="HOGENOM" id="CLU_902600_0_0_14"/>
<dbReference type="Proteomes" id="UP000008812">
    <property type="component" value="Chromosome"/>
</dbReference>
<evidence type="ECO:0000313" key="1">
    <source>
        <dbReference type="EMBL" id="ACF07207.1"/>
    </source>
</evidence>
<protein>
    <submittedName>
        <fullName evidence="1">Hypothetical membrane protein</fullName>
    </submittedName>
</protein>
<dbReference type="STRING" id="243272.MARTH_orf321"/>
<dbReference type="AlphaFoldDB" id="B3PMF5"/>
<dbReference type="eggNOG" id="ENOG5030N2C">
    <property type="taxonomic scope" value="Bacteria"/>
</dbReference>